<organism evidence="16 17">
    <name type="scientific">Clostridium fungisolvens</name>
    <dbReference type="NCBI Taxonomy" id="1604897"/>
    <lineage>
        <taxon>Bacteria</taxon>
        <taxon>Bacillati</taxon>
        <taxon>Bacillota</taxon>
        <taxon>Clostridia</taxon>
        <taxon>Eubacteriales</taxon>
        <taxon>Clostridiaceae</taxon>
        <taxon>Clostridium</taxon>
    </lineage>
</organism>
<evidence type="ECO:0000313" key="17">
    <source>
        <dbReference type="Proteomes" id="UP000580568"/>
    </source>
</evidence>
<evidence type="ECO:0000256" key="4">
    <source>
        <dbReference type="ARBA" id="ARBA00004910"/>
    </source>
</evidence>
<evidence type="ECO:0000256" key="1">
    <source>
        <dbReference type="ARBA" id="ARBA00001947"/>
    </source>
</evidence>
<dbReference type="CDD" id="cd01284">
    <property type="entry name" value="Riboflavin_deaminase-reductase"/>
    <property type="match status" value="1"/>
</dbReference>
<evidence type="ECO:0000256" key="14">
    <source>
        <dbReference type="ARBA" id="ARBA00049886"/>
    </source>
</evidence>
<dbReference type="Proteomes" id="UP000580568">
    <property type="component" value="Unassembled WGS sequence"/>
</dbReference>
<dbReference type="GO" id="GO:0008835">
    <property type="term" value="F:diaminohydroxyphosphoribosylaminopyrimidine deaminase activity"/>
    <property type="evidence" value="ECO:0007669"/>
    <property type="project" value="UniProtKB-EC"/>
</dbReference>
<evidence type="ECO:0000256" key="6">
    <source>
        <dbReference type="ARBA" id="ARBA00007417"/>
    </source>
</evidence>
<dbReference type="PROSITE" id="PS51747">
    <property type="entry name" value="CYT_DCMP_DEAMINASES_2"/>
    <property type="match status" value="1"/>
</dbReference>
<keyword evidence="17" id="KW-1185">Reference proteome</keyword>
<comment type="pathway">
    <text evidence="4">Cofactor biosynthesis; riboflavin biosynthesis; 5-amino-6-(D-ribitylamino)uracil from GTP: step 3/4.</text>
</comment>
<dbReference type="InterPro" id="IPR002125">
    <property type="entry name" value="CMP_dCMP_dom"/>
</dbReference>
<name>A0A6V8SGS2_9CLOT</name>
<comment type="cofactor">
    <cofactor evidence="1">
        <name>Zn(2+)</name>
        <dbReference type="ChEBI" id="CHEBI:29105"/>
    </cofactor>
</comment>
<gene>
    <name evidence="16" type="ORF">bsdtw1_00112</name>
</gene>
<evidence type="ECO:0000256" key="3">
    <source>
        <dbReference type="ARBA" id="ARBA00004882"/>
    </source>
</evidence>
<comment type="catalytic activity">
    <reaction evidence="13">
        <text>5-amino-6-(5-phospho-D-ribitylamino)uracil + NADP(+) = 5-amino-6-(5-phospho-D-ribosylamino)uracil + NADPH + H(+)</text>
        <dbReference type="Rhea" id="RHEA:17845"/>
        <dbReference type="ChEBI" id="CHEBI:15378"/>
        <dbReference type="ChEBI" id="CHEBI:57783"/>
        <dbReference type="ChEBI" id="CHEBI:58349"/>
        <dbReference type="ChEBI" id="CHEBI:58421"/>
        <dbReference type="ChEBI" id="CHEBI:58453"/>
        <dbReference type="EC" id="1.1.1.193"/>
    </reaction>
</comment>
<comment type="caution">
    <text evidence="16">The sequence shown here is derived from an EMBL/GenBank/DDBJ whole genome shotgun (WGS) entry which is preliminary data.</text>
</comment>
<feature type="domain" description="CMP/dCMP-type deaminase" evidence="15">
    <location>
        <begin position="1"/>
        <end position="122"/>
    </location>
</feature>
<dbReference type="InterPro" id="IPR016193">
    <property type="entry name" value="Cytidine_deaminase-like"/>
</dbReference>
<keyword evidence="10" id="KW-0479">Metal-binding</keyword>
<dbReference type="UniPathway" id="UPA00275"/>
<proteinExistence type="inferred from homology"/>
<comment type="similarity">
    <text evidence="5">In the N-terminal section; belongs to the cytidine and deoxycytidylate deaminase family.</text>
</comment>
<evidence type="ECO:0000256" key="5">
    <source>
        <dbReference type="ARBA" id="ARBA00005259"/>
    </source>
</evidence>
<evidence type="ECO:0000256" key="11">
    <source>
        <dbReference type="ARBA" id="ARBA00022801"/>
    </source>
</evidence>
<evidence type="ECO:0000259" key="15">
    <source>
        <dbReference type="PROSITE" id="PS51747"/>
    </source>
</evidence>
<dbReference type="NCBIfam" id="TIGR00326">
    <property type="entry name" value="eubact_ribD"/>
    <property type="match status" value="1"/>
</dbReference>
<evidence type="ECO:0000256" key="13">
    <source>
        <dbReference type="ARBA" id="ARBA00049861"/>
    </source>
</evidence>
<reference evidence="16 17" key="1">
    <citation type="submission" date="2020-07" db="EMBL/GenBank/DDBJ databases">
        <title>A new beta-1,3-glucan-decomposing anaerobic bacterium isolated from anoxic soil subjected to biological soil disinfestation.</title>
        <authorList>
            <person name="Ueki A."/>
            <person name="Tonouchi A."/>
        </authorList>
    </citation>
    <scope>NUCLEOTIDE SEQUENCE [LARGE SCALE GENOMIC DNA]</scope>
    <source>
        <strain evidence="16 17">TW1</strain>
    </source>
</reference>
<dbReference type="GO" id="GO:0009231">
    <property type="term" value="P:riboflavin biosynthetic process"/>
    <property type="evidence" value="ECO:0007669"/>
    <property type="project" value="UniProtKB-UniPathway"/>
</dbReference>
<evidence type="ECO:0000256" key="12">
    <source>
        <dbReference type="ARBA" id="ARBA00022833"/>
    </source>
</evidence>
<dbReference type="FunFam" id="3.40.140.10:FF:000025">
    <property type="entry name" value="Riboflavin biosynthesis protein RibD"/>
    <property type="match status" value="1"/>
</dbReference>
<comment type="function">
    <text evidence="2">Converts 2,5-diamino-6-(ribosylamino)-4(3h)-pyrimidinone 5'-phosphate into 5-amino-6-(ribosylamino)-2,4(1h,3h)-pyrimidinedione 5'-phosphate.</text>
</comment>
<protein>
    <recommendedName>
        <fullName evidence="9">Riboflavin biosynthesis protein RibD</fullName>
        <ecNumber evidence="8">1.1.1.193</ecNumber>
        <ecNumber evidence="7">3.5.4.26</ecNumber>
    </recommendedName>
</protein>
<sequence>MDIKYMKRAIELAKKGAGYTNPNPMVGAVIVKDGRVIGEGYHEVYGSHHAEINAFLNATEDVKGATMYVNLEPCSHYGKTPPCARAIVEKGIKKVIIGMEDPNPLVAGRGIKILKEAGIEVVTGILEEEGRKLNEVFIKYITTKIPF</sequence>
<dbReference type="AlphaFoldDB" id="A0A6V8SGS2"/>
<evidence type="ECO:0000256" key="7">
    <source>
        <dbReference type="ARBA" id="ARBA00012766"/>
    </source>
</evidence>
<keyword evidence="11" id="KW-0378">Hydrolase</keyword>
<comment type="catalytic activity">
    <reaction evidence="14">
        <text>2,5-diamino-6-hydroxy-4-(5-phosphoribosylamino)-pyrimidine + H2O + H(+) = 5-amino-6-(5-phospho-D-ribosylamino)uracil + NH4(+)</text>
        <dbReference type="Rhea" id="RHEA:21868"/>
        <dbReference type="ChEBI" id="CHEBI:15377"/>
        <dbReference type="ChEBI" id="CHEBI:15378"/>
        <dbReference type="ChEBI" id="CHEBI:28938"/>
        <dbReference type="ChEBI" id="CHEBI:58453"/>
        <dbReference type="ChEBI" id="CHEBI:58614"/>
        <dbReference type="EC" id="3.5.4.26"/>
    </reaction>
</comment>
<comment type="similarity">
    <text evidence="6">In the C-terminal section; belongs to the HTP reductase family.</text>
</comment>
<dbReference type="GO" id="GO:0046872">
    <property type="term" value="F:metal ion binding"/>
    <property type="evidence" value="ECO:0007669"/>
    <property type="project" value="UniProtKB-KW"/>
</dbReference>
<dbReference type="EC" id="1.1.1.193" evidence="8"/>
<dbReference type="Pfam" id="PF00383">
    <property type="entry name" value="dCMP_cyt_deam_1"/>
    <property type="match status" value="1"/>
</dbReference>
<evidence type="ECO:0000256" key="9">
    <source>
        <dbReference type="ARBA" id="ARBA00019930"/>
    </source>
</evidence>
<dbReference type="InterPro" id="IPR004794">
    <property type="entry name" value="Eubact_RibD"/>
</dbReference>
<dbReference type="PANTHER" id="PTHR11079">
    <property type="entry name" value="CYTOSINE DEAMINASE FAMILY MEMBER"/>
    <property type="match status" value="1"/>
</dbReference>
<evidence type="ECO:0000256" key="8">
    <source>
        <dbReference type="ARBA" id="ARBA00013173"/>
    </source>
</evidence>
<evidence type="ECO:0000313" key="16">
    <source>
        <dbReference type="EMBL" id="GFP74073.1"/>
    </source>
</evidence>
<dbReference type="GO" id="GO:0008703">
    <property type="term" value="F:5-amino-6-(5-phosphoribosylamino)uracil reductase activity"/>
    <property type="evidence" value="ECO:0007669"/>
    <property type="project" value="UniProtKB-EC"/>
</dbReference>
<dbReference type="SUPFAM" id="SSF53927">
    <property type="entry name" value="Cytidine deaminase-like"/>
    <property type="match status" value="1"/>
</dbReference>
<evidence type="ECO:0000256" key="10">
    <source>
        <dbReference type="ARBA" id="ARBA00022723"/>
    </source>
</evidence>
<accession>A0A6V8SGS2</accession>
<comment type="pathway">
    <text evidence="3">Cofactor biosynthesis; riboflavin biosynthesis; 5-amino-6-(D-ribitylamino)uracil from GTP: step 2/4.</text>
</comment>
<dbReference type="PANTHER" id="PTHR11079:SF162">
    <property type="entry name" value="RIBOFLAVIN BIOSYNTHESIS PROTEIN PYRD, CHLOROPLASTIC"/>
    <property type="match status" value="1"/>
</dbReference>
<dbReference type="EMBL" id="BLZR01000001">
    <property type="protein sequence ID" value="GFP74073.1"/>
    <property type="molecule type" value="Genomic_DNA"/>
</dbReference>
<keyword evidence="12" id="KW-0862">Zinc</keyword>
<dbReference type="Gene3D" id="3.40.140.10">
    <property type="entry name" value="Cytidine Deaminase, domain 2"/>
    <property type="match status" value="1"/>
</dbReference>
<dbReference type="EC" id="3.5.4.26" evidence="7"/>
<evidence type="ECO:0000256" key="2">
    <source>
        <dbReference type="ARBA" id="ARBA00002151"/>
    </source>
</evidence>